<dbReference type="Proteomes" id="UP000501408">
    <property type="component" value="Plasmid pM138.2"/>
</dbReference>
<feature type="region of interest" description="Disordered" evidence="1">
    <location>
        <begin position="1"/>
        <end position="30"/>
    </location>
</feature>
<evidence type="ECO:0000256" key="1">
    <source>
        <dbReference type="SAM" id="MobiDB-lite"/>
    </source>
</evidence>
<evidence type="ECO:0000313" key="2">
    <source>
        <dbReference type="EMBL" id="QIR08040.1"/>
    </source>
</evidence>
<proteinExistence type="predicted"/>
<reference evidence="2 3" key="1">
    <citation type="submission" date="2020-03" db="EMBL/GenBank/DDBJ databases">
        <title>Genome mining reveals the biosynthetic pathways of PHA and ectoines of the halophilic strain Salinivibrio costicola M318 isolated from fermented shrimp paste.</title>
        <authorList>
            <person name="Doan T.V."/>
            <person name="Tran L.T."/>
            <person name="Trieu T.A."/>
            <person name="Nguyen Q.V."/>
            <person name="Quach T.N."/>
            <person name="Phi T.Q."/>
            <person name="Kumar S."/>
        </authorList>
    </citation>
    <scope>NUCLEOTIDE SEQUENCE [LARGE SCALE GENOMIC DNA]</scope>
    <source>
        <strain evidence="2 3">M318</strain>
        <plasmid evidence="2 3">pM138.2</plasmid>
    </source>
</reference>
<evidence type="ECO:0000313" key="3">
    <source>
        <dbReference type="Proteomes" id="UP000501408"/>
    </source>
</evidence>
<protein>
    <submittedName>
        <fullName evidence="2">Uncharacterized protein</fullName>
    </submittedName>
</protein>
<name>A0ABX6KBN5_SALCS</name>
<sequence length="99" mass="10684">MPNSPLLPASATKPAGASNVSSLHHSGSTAMSGLRPFRAELMDARLYQLYQNLAAINPPVGQVIAALNVCLRPHGWVIATIEDFEEFLMAAEAWEDAHE</sequence>
<feature type="compositionally biased region" description="Polar residues" evidence="1">
    <location>
        <begin position="18"/>
        <end position="30"/>
    </location>
</feature>
<geneLocation type="plasmid" evidence="2 3">
    <name>pM138.2</name>
</geneLocation>
<accession>A0ABX6KBN5</accession>
<dbReference type="RefSeq" id="WP_167315475.1">
    <property type="nucleotide sequence ID" value="NZ_CP050269.1"/>
</dbReference>
<gene>
    <name evidence="2" type="ORF">HBA18_16615</name>
</gene>
<keyword evidence="3" id="KW-1185">Reference proteome</keyword>
<dbReference type="EMBL" id="CP050269">
    <property type="protein sequence ID" value="QIR08040.1"/>
    <property type="molecule type" value="Genomic_DNA"/>
</dbReference>
<keyword evidence="2" id="KW-0614">Plasmid</keyword>
<organism evidence="2 3">
    <name type="scientific">Salinivibrio costicola</name>
    <name type="common">Vibrio costicola</name>
    <dbReference type="NCBI Taxonomy" id="51367"/>
    <lineage>
        <taxon>Bacteria</taxon>
        <taxon>Pseudomonadati</taxon>
        <taxon>Pseudomonadota</taxon>
        <taxon>Gammaproteobacteria</taxon>
        <taxon>Vibrionales</taxon>
        <taxon>Vibrionaceae</taxon>
        <taxon>Salinivibrio</taxon>
    </lineage>
</organism>